<dbReference type="Proteomes" id="UP000292307">
    <property type="component" value="Chromosome"/>
</dbReference>
<dbReference type="OrthoDB" id="8704917at2"/>
<protein>
    <submittedName>
        <fullName evidence="1">Uncharacterized protein</fullName>
    </submittedName>
</protein>
<reference evidence="2 3" key="2">
    <citation type="submission" date="2019-02" db="EMBL/GenBank/DDBJ databases">
        <title>Draft Genome Sequences of Six Type Strains of the Genus Massilia.</title>
        <authorList>
            <person name="Miess H."/>
            <person name="Frediansyhah A."/>
            <person name="Gross H."/>
        </authorList>
    </citation>
    <scope>NUCLEOTIDE SEQUENCE [LARGE SCALE GENOMIC DNA]</scope>
    <source>
        <strain evidence="2 3">DSM 17472</strain>
    </source>
</reference>
<evidence type="ECO:0000313" key="2">
    <source>
        <dbReference type="EMBL" id="QBI00024.1"/>
    </source>
</evidence>
<dbReference type="Proteomes" id="UP000628442">
    <property type="component" value="Unassembled WGS sequence"/>
</dbReference>
<dbReference type="EMBL" id="CP036401">
    <property type="protein sequence ID" value="QBI00024.1"/>
    <property type="molecule type" value="Genomic_DNA"/>
</dbReference>
<sequence>MSITFGQDLPLERPDADGRAALFVPKADIKDDVLQLVRKGAAVVGFGNHDRSVTIYYESNRFNEPTLAKWELKARKAYARLVDDLPTTSKMTTKLEYFEQVGYISGKGINIRRMDSLKRWLEFSDAMDTAPASETVTWALPPPPKKSSIDTER</sequence>
<proteinExistence type="predicted"/>
<gene>
    <name evidence="2" type="ORF">EYF70_03555</name>
    <name evidence="1" type="ORF">GCM10007387_42760</name>
</gene>
<reference evidence="1" key="1">
    <citation type="journal article" date="2014" name="Int. J. Syst. Evol. Microbiol.">
        <title>Complete genome sequence of Corynebacterium casei LMG S-19264T (=DSM 44701T), isolated from a smear-ripened cheese.</title>
        <authorList>
            <consortium name="US DOE Joint Genome Institute (JGI-PGF)"/>
            <person name="Walter F."/>
            <person name="Albersmeier A."/>
            <person name="Kalinowski J."/>
            <person name="Ruckert C."/>
        </authorList>
    </citation>
    <scope>NUCLEOTIDE SEQUENCE</scope>
    <source>
        <strain evidence="1">KCTC 12343</strain>
    </source>
</reference>
<reference evidence="1" key="3">
    <citation type="submission" date="2022-12" db="EMBL/GenBank/DDBJ databases">
        <authorList>
            <person name="Sun Q."/>
            <person name="Kim S."/>
        </authorList>
    </citation>
    <scope>NUCLEOTIDE SEQUENCE</scope>
    <source>
        <strain evidence="1">KCTC 12343</strain>
    </source>
</reference>
<evidence type="ECO:0000313" key="4">
    <source>
        <dbReference type="Proteomes" id="UP000628442"/>
    </source>
</evidence>
<dbReference type="RefSeq" id="WP_131144171.1">
    <property type="nucleotide sequence ID" value="NZ_BMWV01000010.1"/>
</dbReference>
<name>A0A411WTL2_9BURK</name>
<organism evidence="1 4">
    <name type="scientific">Pseudoduganella albidiflava</name>
    <dbReference type="NCBI Taxonomy" id="321983"/>
    <lineage>
        <taxon>Bacteria</taxon>
        <taxon>Pseudomonadati</taxon>
        <taxon>Pseudomonadota</taxon>
        <taxon>Betaproteobacteria</taxon>
        <taxon>Burkholderiales</taxon>
        <taxon>Oxalobacteraceae</taxon>
        <taxon>Telluria group</taxon>
        <taxon>Pseudoduganella</taxon>
    </lineage>
</organism>
<dbReference type="EMBL" id="BMWV01000010">
    <property type="protein sequence ID" value="GGY55656.1"/>
    <property type="molecule type" value="Genomic_DNA"/>
</dbReference>
<evidence type="ECO:0000313" key="3">
    <source>
        <dbReference type="Proteomes" id="UP000292307"/>
    </source>
</evidence>
<dbReference type="AlphaFoldDB" id="A0A411WTL2"/>
<evidence type="ECO:0000313" key="1">
    <source>
        <dbReference type="EMBL" id="GGY55656.1"/>
    </source>
</evidence>
<keyword evidence="3" id="KW-1185">Reference proteome</keyword>
<accession>A0A411WTL2</accession>